<evidence type="ECO:0000313" key="1">
    <source>
        <dbReference type="EMBL" id="JAA70071.1"/>
    </source>
</evidence>
<dbReference type="AlphaFoldDB" id="A0A0K8RG57"/>
<accession>A0A0K8RG57</accession>
<proteinExistence type="evidence at transcript level"/>
<sequence>MLSIYSLIKPPKFGNCQVQNVNDSQFLTLSDFTSAFQDVSVHETKLQELKRNLDGLVDAEVECEDVFDHVYPSAHVEDCIVYYITGFLCRKLLKHTTCAACKQGLVSPTSLSEKPEAAFVNCKTRGKLLHPTTNVFNLVCATETCFQKHAESKFAYERTLDEVMDNFHFSFPCTGHKIDITAQILHYYISMRMRQYCKQKMREKANKTRELRKRSKLV</sequence>
<reference evidence="1" key="1">
    <citation type="submission" date="2012-12" db="EMBL/GenBank/DDBJ databases">
        <title>Identification and characterization of a phenylalanine ammonia-lyase gene family in Isatis indigotica Fort.</title>
        <authorList>
            <person name="Liu Q."/>
            <person name="Chen J."/>
            <person name="Zhou X."/>
            <person name="Di P."/>
            <person name="Xiao Y."/>
            <person name="Xuan H."/>
            <person name="Zhang L."/>
            <person name="Chen W."/>
        </authorList>
    </citation>
    <scope>NUCLEOTIDE SEQUENCE</scope>
    <source>
        <tissue evidence="1">Salivary gland</tissue>
    </source>
</reference>
<evidence type="ECO:0008006" key="2">
    <source>
        <dbReference type="Google" id="ProtNLM"/>
    </source>
</evidence>
<protein>
    <recommendedName>
        <fullName evidence="2">Transposable element</fullName>
    </recommendedName>
</protein>
<dbReference type="EMBL" id="GADI01003737">
    <property type="protein sequence ID" value="JAA70071.1"/>
    <property type="molecule type" value="mRNA"/>
</dbReference>
<organism evidence="1">
    <name type="scientific">Ixodes ricinus</name>
    <name type="common">Common tick</name>
    <name type="synonym">Acarus ricinus</name>
    <dbReference type="NCBI Taxonomy" id="34613"/>
    <lineage>
        <taxon>Eukaryota</taxon>
        <taxon>Metazoa</taxon>
        <taxon>Ecdysozoa</taxon>
        <taxon>Arthropoda</taxon>
        <taxon>Chelicerata</taxon>
        <taxon>Arachnida</taxon>
        <taxon>Acari</taxon>
        <taxon>Parasitiformes</taxon>
        <taxon>Ixodida</taxon>
        <taxon>Ixodoidea</taxon>
        <taxon>Ixodidae</taxon>
        <taxon>Ixodinae</taxon>
        <taxon>Ixodes</taxon>
    </lineage>
</organism>
<name>A0A0K8RG57_IXORI</name>